<name>A0A016U0T5_9BILA</name>
<proteinExistence type="inferred from homology"/>
<dbReference type="Proteomes" id="UP000024635">
    <property type="component" value="Unassembled WGS sequence"/>
</dbReference>
<sequence length="525" mass="57660">METGGIGANQTHWKGVWPSAQHLGNFLCANEKLFHDSVCLELGSGTGAVGLALGKLGAKKVILTDYPKDEILTLLRENVEKNQLENKCEVRGLDWQSTESIAAVVGSLNELDFLIGSDIFYDVCTFQPLMTTITTFFDKFPRLRFYLGYAERERCYSDNWSIEDLLFVNNLQARLIQSKEDSGATVQIGVIYRNKMTGSIFCGIEGGATESHLVFVNTAGQTIGNSTTGGTNYNLDGIEKTVNNVAAWIRDAARKNDIQLPVKGLGLGLSGAEGARDNARFVEYLQTHHGDIAEQVFLTSDSVATVAAAFEHGGVVLISGTGSSCRVLLDDGRVFGVGGWGHVIGDGGSAFWIAIRAIRLIFDEDDGMETPHESTALIRKLMLQHFKIEDKVDILEHLYNKFQKSNIASFTKVMAQHPDDPAIRHLLFDAGEILGRQFVVAASHLPSEYREEVNLVVVGSVFKSWEALKPGFARAIQGSWIPRVNLYRPAKSKAFGAAALVAIKCGTRLPHPKNAEHFETLEFYE</sequence>
<dbReference type="STRING" id="53326.A0A016U0T5"/>
<evidence type="ECO:0000259" key="5">
    <source>
        <dbReference type="Pfam" id="PF01869"/>
    </source>
</evidence>
<comment type="similarity">
    <text evidence="1">Belongs to the eukaryotic-type N-acetylglucosamine kinase family.</text>
</comment>
<evidence type="ECO:0000256" key="3">
    <source>
        <dbReference type="ARBA" id="ARBA00014974"/>
    </source>
</evidence>
<gene>
    <name evidence="6" type="primary">Acey_s0066.g3780</name>
    <name evidence="6" type="synonym">Acey-W06B4.2</name>
    <name evidence="6" type="ORF">Y032_0066g3780</name>
</gene>
<dbReference type="Pfam" id="PF01869">
    <property type="entry name" value="BcrAD_BadFG"/>
    <property type="match status" value="1"/>
</dbReference>
<dbReference type="PANTHER" id="PTHR12862:SF0">
    <property type="entry name" value="N-ACETYL-D-GLUCOSAMINE KINASE"/>
    <property type="match status" value="1"/>
</dbReference>
<dbReference type="SUPFAM" id="SSF53067">
    <property type="entry name" value="Actin-like ATPase domain"/>
    <property type="match status" value="2"/>
</dbReference>
<evidence type="ECO:0000313" key="6">
    <source>
        <dbReference type="EMBL" id="EYC08462.1"/>
    </source>
</evidence>
<dbReference type="InterPro" id="IPR019410">
    <property type="entry name" value="Methyltransf_16"/>
</dbReference>
<dbReference type="InterPro" id="IPR002731">
    <property type="entry name" value="ATPase_BadF"/>
</dbReference>
<dbReference type="OrthoDB" id="311172at2759"/>
<comment type="caution">
    <text evidence="6">The sequence shown here is derived from an EMBL/GenBank/DDBJ whole genome shotgun (WGS) entry which is preliminary data.</text>
</comment>
<dbReference type="Pfam" id="PF10294">
    <property type="entry name" value="Methyltransf_16"/>
    <property type="match status" value="1"/>
</dbReference>
<evidence type="ECO:0000256" key="4">
    <source>
        <dbReference type="ARBA" id="ARBA00031123"/>
    </source>
</evidence>
<dbReference type="SUPFAM" id="SSF53335">
    <property type="entry name" value="S-adenosyl-L-methionine-dependent methyltransferases"/>
    <property type="match status" value="1"/>
</dbReference>
<dbReference type="InterPro" id="IPR043129">
    <property type="entry name" value="ATPase_NBD"/>
</dbReference>
<feature type="domain" description="ATPase BadF/BadG/BcrA/BcrD type" evidence="5">
    <location>
        <begin position="203"/>
        <end position="411"/>
    </location>
</feature>
<dbReference type="EMBL" id="JARK01001402">
    <property type="protein sequence ID" value="EYC08462.1"/>
    <property type="molecule type" value="Genomic_DNA"/>
</dbReference>
<dbReference type="AlphaFoldDB" id="A0A016U0T5"/>
<keyword evidence="7" id="KW-1185">Reference proteome</keyword>
<reference evidence="7" key="1">
    <citation type="journal article" date="2015" name="Nat. Genet.">
        <title>The genome and transcriptome of the zoonotic hookworm Ancylostoma ceylanicum identify infection-specific gene families.</title>
        <authorList>
            <person name="Schwarz E.M."/>
            <person name="Hu Y."/>
            <person name="Antoshechkin I."/>
            <person name="Miller M.M."/>
            <person name="Sternberg P.W."/>
            <person name="Aroian R.V."/>
        </authorList>
    </citation>
    <scope>NUCLEOTIDE SEQUENCE</scope>
    <source>
        <strain evidence="7">HY135</strain>
    </source>
</reference>
<dbReference type="CDD" id="cd02440">
    <property type="entry name" value="AdoMet_MTases"/>
    <property type="match status" value="1"/>
</dbReference>
<evidence type="ECO:0000313" key="7">
    <source>
        <dbReference type="Proteomes" id="UP000024635"/>
    </source>
</evidence>
<dbReference type="InterPro" id="IPR029063">
    <property type="entry name" value="SAM-dependent_MTases_sf"/>
</dbReference>
<dbReference type="EC" id="2.7.1.59" evidence="2"/>
<organism evidence="6 7">
    <name type="scientific">Ancylostoma ceylanicum</name>
    <dbReference type="NCBI Taxonomy" id="53326"/>
    <lineage>
        <taxon>Eukaryota</taxon>
        <taxon>Metazoa</taxon>
        <taxon>Ecdysozoa</taxon>
        <taxon>Nematoda</taxon>
        <taxon>Chromadorea</taxon>
        <taxon>Rhabditida</taxon>
        <taxon>Rhabditina</taxon>
        <taxon>Rhabditomorpha</taxon>
        <taxon>Strongyloidea</taxon>
        <taxon>Ancylostomatidae</taxon>
        <taxon>Ancylostomatinae</taxon>
        <taxon>Ancylostoma</taxon>
    </lineage>
</organism>
<dbReference type="GO" id="GO:0045127">
    <property type="term" value="F:N-acetylglucosamine kinase activity"/>
    <property type="evidence" value="ECO:0007669"/>
    <property type="project" value="UniProtKB-EC"/>
</dbReference>
<dbReference type="InterPro" id="IPR039758">
    <property type="entry name" value="NAGK-like"/>
</dbReference>
<accession>A0A016U0T5</accession>
<dbReference type="Gene3D" id="3.30.420.40">
    <property type="match status" value="2"/>
</dbReference>
<dbReference type="Gene3D" id="3.40.50.150">
    <property type="entry name" value="Vaccinia Virus protein VP39"/>
    <property type="match status" value="1"/>
</dbReference>
<evidence type="ECO:0000256" key="1">
    <source>
        <dbReference type="ARBA" id="ARBA00006198"/>
    </source>
</evidence>
<evidence type="ECO:0000256" key="2">
    <source>
        <dbReference type="ARBA" id="ARBA00012122"/>
    </source>
</evidence>
<protein>
    <recommendedName>
        <fullName evidence="3">N-acetyl-D-glucosamine kinase</fullName>
        <ecNumber evidence="2">2.7.1.59</ecNumber>
    </recommendedName>
    <alternativeName>
        <fullName evidence="4">GlcNAc kinase</fullName>
    </alternativeName>
</protein>
<dbReference type="PANTHER" id="PTHR12862">
    <property type="entry name" value="BADF TYPE ATPASE DOMAIN-CONTAINING PROTEIN"/>
    <property type="match status" value="1"/>
</dbReference>